<evidence type="ECO:0000256" key="5">
    <source>
        <dbReference type="ARBA" id="ARBA00023316"/>
    </source>
</evidence>
<dbReference type="PANTHER" id="PTHR30582:SF2">
    <property type="entry name" value="L,D-TRANSPEPTIDASE YCIB-RELATED"/>
    <property type="match status" value="1"/>
</dbReference>
<dbReference type="GO" id="GO:0018104">
    <property type="term" value="P:peptidoglycan-protein cross-linking"/>
    <property type="evidence" value="ECO:0007669"/>
    <property type="project" value="TreeGrafter"/>
</dbReference>
<evidence type="ECO:0000256" key="1">
    <source>
        <dbReference type="ARBA" id="ARBA00004752"/>
    </source>
</evidence>
<dbReference type="GO" id="GO:0008360">
    <property type="term" value="P:regulation of cell shape"/>
    <property type="evidence" value="ECO:0007669"/>
    <property type="project" value="UniProtKB-UniRule"/>
</dbReference>
<evidence type="ECO:0000256" key="4">
    <source>
        <dbReference type="ARBA" id="ARBA00022984"/>
    </source>
</evidence>
<reference evidence="9 10" key="1">
    <citation type="submission" date="2017-04" db="EMBL/GenBank/DDBJ databases">
        <authorList>
            <person name="Afonso C.L."/>
            <person name="Miller P.J."/>
            <person name="Scott M.A."/>
            <person name="Spackman E."/>
            <person name="Goraichik I."/>
            <person name="Dimitrov K.M."/>
            <person name="Suarez D.L."/>
            <person name="Swayne D.E."/>
        </authorList>
    </citation>
    <scope>NUCLEOTIDE SEQUENCE [LARGE SCALE GENOMIC DNA]</scope>
    <source>
        <strain evidence="9 10">DSM 12555</strain>
    </source>
</reference>
<dbReference type="OrthoDB" id="177750at2"/>
<dbReference type="InterPro" id="IPR036365">
    <property type="entry name" value="PGBD-like_sf"/>
</dbReference>
<dbReference type="Pfam" id="PF01471">
    <property type="entry name" value="PG_binding_1"/>
    <property type="match status" value="1"/>
</dbReference>
<feature type="signal peptide" evidence="7">
    <location>
        <begin position="1"/>
        <end position="22"/>
    </location>
</feature>
<dbReference type="UniPathway" id="UPA00219"/>
<dbReference type="GO" id="GO:0071972">
    <property type="term" value="F:peptidoglycan L,D-transpeptidase activity"/>
    <property type="evidence" value="ECO:0007669"/>
    <property type="project" value="TreeGrafter"/>
</dbReference>
<dbReference type="RefSeq" id="WP_084116940.1">
    <property type="nucleotide sequence ID" value="NZ_FWXH01000016.1"/>
</dbReference>
<gene>
    <name evidence="9" type="ORF">SAMN02745134_03059</name>
</gene>
<dbReference type="SUPFAM" id="SSF141523">
    <property type="entry name" value="L,D-transpeptidase catalytic domain-like"/>
    <property type="match status" value="1"/>
</dbReference>
<protein>
    <submittedName>
        <fullName evidence="9">Putative peptidoglycan binding domain-containing protein</fullName>
    </submittedName>
</protein>
<feature type="chain" id="PRO_5039471074" evidence="7">
    <location>
        <begin position="23"/>
        <end position="280"/>
    </location>
</feature>
<keyword evidence="4 6" id="KW-0573">Peptidoglycan synthesis</keyword>
<proteinExistence type="predicted"/>
<organism evidence="9 10">
    <name type="scientific">Clostridium acidisoli DSM 12555</name>
    <dbReference type="NCBI Taxonomy" id="1121291"/>
    <lineage>
        <taxon>Bacteria</taxon>
        <taxon>Bacillati</taxon>
        <taxon>Bacillota</taxon>
        <taxon>Clostridia</taxon>
        <taxon>Eubacteriales</taxon>
        <taxon>Clostridiaceae</taxon>
        <taxon>Clostridium</taxon>
    </lineage>
</organism>
<dbReference type="EMBL" id="FWXH01000016">
    <property type="protein sequence ID" value="SMC27131.1"/>
    <property type="molecule type" value="Genomic_DNA"/>
</dbReference>
<comment type="pathway">
    <text evidence="1 6">Cell wall biogenesis; peptidoglycan biosynthesis.</text>
</comment>
<dbReference type="InterPro" id="IPR038063">
    <property type="entry name" value="Transpep_catalytic_dom"/>
</dbReference>
<feature type="active site" description="Proton donor/acceptor" evidence="6">
    <location>
        <position position="233"/>
    </location>
</feature>
<dbReference type="STRING" id="1121291.SAMN02745134_03059"/>
<dbReference type="Gene3D" id="2.40.440.10">
    <property type="entry name" value="L,D-transpeptidase catalytic domain-like"/>
    <property type="match status" value="1"/>
</dbReference>
<dbReference type="CDD" id="cd16913">
    <property type="entry name" value="YkuD_like"/>
    <property type="match status" value="1"/>
</dbReference>
<keyword evidence="5 6" id="KW-0961">Cell wall biogenesis/degradation</keyword>
<dbReference type="InterPro" id="IPR002477">
    <property type="entry name" value="Peptidoglycan-bd-like"/>
</dbReference>
<keyword evidence="10" id="KW-1185">Reference proteome</keyword>
<evidence type="ECO:0000313" key="10">
    <source>
        <dbReference type="Proteomes" id="UP000192468"/>
    </source>
</evidence>
<keyword evidence="7" id="KW-0732">Signal</keyword>
<evidence type="ECO:0000256" key="3">
    <source>
        <dbReference type="ARBA" id="ARBA00022960"/>
    </source>
</evidence>
<evidence type="ECO:0000256" key="7">
    <source>
        <dbReference type="SAM" id="SignalP"/>
    </source>
</evidence>
<dbReference type="GO" id="GO:0005576">
    <property type="term" value="C:extracellular region"/>
    <property type="evidence" value="ECO:0007669"/>
    <property type="project" value="TreeGrafter"/>
</dbReference>
<dbReference type="Gene3D" id="1.10.101.10">
    <property type="entry name" value="PGBD-like superfamily/PGBD"/>
    <property type="match status" value="1"/>
</dbReference>
<accession>A0A1W1XUB3</accession>
<name>A0A1W1XUB3_9CLOT</name>
<dbReference type="InterPro" id="IPR005490">
    <property type="entry name" value="LD_TPept_cat_dom"/>
</dbReference>
<dbReference type="SUPFAM" id="SSF47090">
    <property type="entry name" value="PGBD-like"/>
    <property type="match status" value="1"/>
</dbReference>
<feature type="active site" description="Nucleophile" evidence="6">
    <location>
        <position position="256"/>
    </location>
</feature>
<dbReference type="Proteomes" id="UP000192468">
    <property type="component" value="Unassembled WGS sequence"/>
</dbReference>
<dbReference type="InterPro" id="IPR036366">
    <property type="entry name" value="PGBDSf"/>
</dbReference>
<keyword evidence="3 6" id="KW-0133">Cell shape</keyword>
<dbReference type="GO" id="GO:0016740">
    <property type="term" value="F:transferase activity"/>
    <property type="evidence" value="ECO:0007669"/>
    <property type="project" value="UniProtKB-KW"/>
</dbReference>
<dbReference type="PANTHER" id="PTHR30582">
    <property type="entry name" value="L,D-TRANSPEPTIDASE"/>
    <property type="match status" value="1"/>
</dbReference>
<evidence type="ECO:0000256" key="6">
    <source>
        <dbReference type="PROSITE-ProRule" id="PRU01373"/>
    </source>
</evidence>
<dbReference type="AlphaFoldDB" id="A0A1W1XUB3"/>
<evidence type="ECO:0000256" key="2">
    <source>
        <dbReference type="ARBA" id="ARBA00022679"/>
    </source>
</evidence>
<dbReference type="Pfam" id="PF03734">
    <property type="entry name" value="YkuD"/>
    <property type="match status" value="1"/>
</dbReference>
<dbReference type="GO" id="GO:0071555">
    <property type="term" value="P:cell wall organization"/>
    <property type="evidence" value="ECO:0007669"/>
    <property type="project" value="UniProtKB-UniRule"/>
</dbReference>
<keyword evidence="2" id="KW-0808">Transferase</keyword>
<feature type="domain" description="L,D-TPase catalytic" evidence="8">
    <location>
        <begin position="160"/>
        <end position="280"/>
    </location>
</feature>
<dbReference type="PROSITE" id="PS52029">
    <property type="entry name" value="LD_TPASE"/>
    <property type="match status" value="1"/>
</dbReference>
<evidence type="ECO:0000313" key="9">
    <source>
        <dbReference type="EMBL" id="SMC27131.1"/>
    </source>
</evidence>
<sequence>MRHKIFIVTMIFILALSFSACGNKTESQKKSNSKYYVATKTKKAPVKPKTPARTVLKAGDKGDDVKDIQKKINGFGYSVGLDGDYGEQTIYAVMDFQHRHGLSTSGIVEGQTLADLKKKPTAADMYIPKAQSVLNGSDASNVATYENRVNSVDLSSYTNYLIMVNIAEQKVYIYNGTNRNWKLINEFSCASGTSGTPTVTGHFFVGNKGPQFSTPNGIVCRYFTQIQGNYLFHSVLFDKNGNLVDGTLGNGVSHGCVRLALEDAKYIYDNVPIGSGIWIQ</sequence>
<evidence type="ECO:0000259" key="8">
    <source>
        <dbReference type="PROSITE" id="PS52029"/>
    </source>
</evidence>
<dbReference type="PROSITE" id="PS51257">
    <property type="entry name" value="PROKAR_LIPOPROTEIN"/>
    <property type="match status" value="1"/>
</dbReference>
<dbReference type="InterPro" id="IPR050979">
    <property type="entry name" value="LD-transpeptidase"/>
</dbReference>